<proteinExistence type="predicted"/>
<feature type="transmembrane region" description="Helical" evidence="1">
    <location>
        <begin position="313"/>
        <end position="335"/>
    </location>
</feature>
<evidence type="ECO:0000313" key="3">
    <source>
        <dbReference type="Proteomes" id="UP000298058"/>
    </source>
</evidence>
<reference evidence="2" key="1">
    <citation type="journal article" date="2019" name="PLoS Negl. Trop. Dis.">
        <title>Revisiting the worldwide diversity of Leptospira species in the environment.</title>
        <authorList>
            <person name="Vincent A.T."/>
            <person name="Schiettekatte O."/>
            <person name="Bourhy P."/>
            <person name="Veyrier F.J."/>
            <person name="Picardeau M."/>
        </authorList>
    </citation>
    <scope>NUCLEOTIDE SEQUENCE [LARGE SCALE GENOMIC DNA]</scope>
    <source>
        <strain evidence="2">201300427</strain>
    </source>
</reference>
<feature type="transmembrane region" description="Helical" evidence="1">
    <location>
        <begin position="38"/>
        <end position="62"/>
    </location>
</feature>
<keyword evidence="2" id="KW-0482">Metalloprotease</keyword>
<dbReference type="EMBL" id="RQHW01000047">
    <property type="protein sequence ID" value="TGN18601.1"/>
    <property type="molecule type" value="Genomic_DNA"/>
</dbReference>
<feature type="transmembrane region" description="Helical" evidence="1">
    <location>
        <begin position="106"/>
        <end position="127"/>
    </location>
</feature>
<keyword evidence="1" id="KW-0812">Transmembrane</keyword>
<dbReference type="PANTHER" id="PTHR36844:SF1">
    <property type="entry name" value="PROTEASE PRSW"/>
    <property type="match status" value="1"/>
</dbReference>
<keyword evidence="1" id="KW-0472">Membrane</keyword>
<feature type="transmembrane region" description="Helical" evidence="1">
    <location>
        <begin position="273"/>
        <end position="293"/>
    </location>
</feature>
<dbReference type="RefSeq" id="WP_135761284.1">
    <property type="nucleotide sequence ID" value="NZ_RQHW01000047.1"/>
</dbReference>
<dbReference type="GO" id="GO:0008237">
    <property type="term" value="F:metallopeptidase activity"/>
    <property type="evidence" value="ECO:0007669"/>
    <property type="project" value="UniProtKB-KW"/>
</dbReference>
<dbReference type="InterPro" id="IPR026898">
    <property type="entry name" value="PrsW"/>
</dbReference>
<evidence type="ECO:0000256" key="1">
    <source>
        <dbReference type="SAM" id="Phobius"/>
    </source>
</evidence>
<comment type="caution">
    <text evidence="2">The sequence shown here is derived from an EMBL/GenBank/DDBJ whole genome shotgun (WGS) entry which is preliminary data.</text>
</comment>
<feature type="transmembrane region" description="Helical" evidence="1">
    <location>
        <begin position="6"/>
        <end position="26"/>
    </location>
</feature>
<keyword evidence="1" id="KW-1133">Transmembrane helix</keyword>
<feature type="transmembrane region" description="Helical" evidence="1">
    <location>
        <begin position="74"/>
        <end position="94"/>
    </location>
</feature>
<gene>
    <name evidence="2" type="ORF">EHS15_14575</name>
</gene>
<dbReference type="Proteomes" id="UP000298058">
    <property type="component" value="Unassembled WGS sequence"/>
</dbReference>
<organism evidence="2 3">
    <name type="scientific">Leptospira idonii</name>
    <dbReference type="NCBI Taxonomy" id="1193500"/>
    <lineage>
        <taxon>Bacteria</taxon>
        <taxon>Pseudomonadati</taxon>
        <taxon>Spirochaetota</taxon>
        <taxon>Spirochaetia</taxon>
        <taxon>Leptospirales</taxon>
        <taxon>Leptospiraceae</taxon>
        <taxon>Leptospira</taxon>
    </lineage>
</organism>
<feature type="transmembrane region" description="Helical" evidence="1">
    <location>
        <begin position="139"/>
        <end position="162"/>
    </location>
</feature>
<name>A0A4R9LYC0_9LEPT</name>
<dbReference type="PANTHER" id="PTHR36844">
    <property type="entry name" value="PROTEASE PRSW"/>
    <property type="match status" value="1"/>
</dbReference>
<dbReference type="AlphaFoldDB" id="A0A4R9LYC0"/>
<accession>A0A4R9LYC0</accession>
<dbReference type="OrthoDB" id="337558at2"/>
<dbReference type="GO" id="GO:0006508">
    <property type="term" value="P:proteolysis"/>
    <property type="evidence" value="ECO:0007669"/>
    <property type="project" value="UniProtKB-KW"/>
</dbReference>
<keyword evidence="2" id="KW-0645">Protease</keyword>
<protein>
    <submittedName>
        <fullName evidence="2">PrsW family intramembrane metalloprotease</fullName>
    </submittedName>
</protein>
<dbReference type="Pfam" id="PF13367">
    <property type="entry name" value="PrsW-protease"/>
    <property type="match status" value="1"/>
</dbReference>
<keyword evidence="3" id="KW-1185">Reference proteome</keyword>
<evidence type="ECO:0000313" key="2">
    <source>
        <dbReference type="EMBL" id="TGN18601.1"/>
    </source>
</evidence>
<feature type="transmembrane region" description="Helical" evidence="1">
    <location>
        <begin position="195"/>
        <end position="215"/>
    </location>
</feature>
<sequence>MAGFLSFSNFIIVMINLTTLGFYYSFYRFHFYRHTESFLQYTAIAFSLFCAGVTLLLQASILSFNPYPSHEFKAFVLSGAVEEFSKLLGIYLFFRKNQDEFTVTDGIFYGLVLGGGFGLIENILYFIDSGLWSQVLRSITALPIHLINGGLIGCFVMIFLFSGTNRVKWFRLFAGLLFCISLHALYNYSLFLDTGVLFVLPFCILSLFFALEITIAKSRILLPGYVLKLMKITVEEYEILSRHNRHEGWIQNVQKHISTNKINLFQLPKPRHVFITAFFILPSLISLFTLLYSPELITRTFSELEIKDYFALFVIYPAIIGFMFFFGGVLNPYFFRDRMLAVPLFGSVDLKTETDEENTALFYIYLNQFYIPVSKLYPENTEAEFDLWVGIKCYGNLKGKITWSKENEEGSCGALCTLDQIPVMFLIHWNLVRFKQNFKNLFIRKTAY</sequence>
<feature type="transmembrane region" description="Helical" evidence="1">
    <location>
        <begin position="169"/>
        <end position="189"/>
    </location>
</feature>
<keyword evidence="2" id="KW-0378">Hydrolase</keyword>